<comment type="caution">
    <text evidence="3">The sequence shown here is derived from an EMBL/GenBank/DDBJ whole genome shotgun (WGS) entry which is preliminary data.</text>
</comment>
<keyword evidence="1" id="KW-0175">Coiled coil</keyword>
<feature type="non-terminal residue" evidence="3">
    <location>
        <position position="611"/>
    </location>
</feature>
<dbReference type="InterPro" id="IPR054722">
    <property type="entry name" value="PolX-like_BBD"/>
</dbReference>
<protein>
    <submittedName>
        <fullName evidence="3">Ribonuclease H-like domain-containing protein</fullName>
    </submittedName>
</protein>
<dbReference type="AlphaFoldDB" id="A0A6L2JRY1"/>
<name>A0A6L2JRY1_TANCI</name>
<proteinExistence type="predicted"/>
<evidence type="ECO:0000256" key="1">
    <source>
        <dbReference type="SAM" id="Coils"/>
    </source>
</evidence>
<feature type="domain" description="Retrovirus-related Pol polyprotein from transposon TNT 1-94-like beta-barrel" evidence="2">
    <location>
        <begin position="467"/>
        <end position="540"/>
    </location>
</feature>
<accession>A0A6L2JRY1</accession>
<dbReference type="EMBL" id="BKCJ010001174">
    <property type="protein sequence ID" value="GEU39439.1"/>
    <property type="molecule type" value="Genomic_DNA"/>
</dbReference>
<sequence length="611" mass="69177">MVVSFVTTAFLVAPRRFRLANVLVVYWPSEKRLHVLMIGVIKQRRNLPTLHSWLSHPLPPIHLLTVRPEETDIKYLLCCEIGTMMAPRRSLMASFEDFKSFLPMNTTSNYLIRTNSEKVGNASTCVVLELHQSHNRLHRTLIRKASSSQGQPRSELLISSTRYYKDDSCWNTDVKSKTTEDIIGNRSFMEVLVLNDYVLVKNVFSRGHRIIIYVFSIESVLEENIKLLNIEVQLRDTALATLRQRLETTEQERDDLNMKLEKFQTSSKRLTDLLASQTSDKAGLGYNSKVFTQAMFDCGNYYSFESVNDSWPPSNLYDRFVPSGGHHAVPPPMTGTFMPPKPDLVFHTPPSDENEHLSFNVQLSPTKPEQDLPSRPSASIIEDWVSDSEDEDMPQVTKVVPSFDQKLAQKSYSSRDIHKHHAPMNHSKFLLHKVFAAAPSKSQPVLTAAARTISAGNPQQALKDKGVIDSGCSRHMTGNMSYLSNFEDLNGGYVAFGGNPKGGKIIGKGKIKTGKLDFDDVYFVKELKFNLFSVSQMCDKKNNVLFTDTECLVLSFDSKLPDASQVLLRVPRENNMYNVNLKNIIPSGDLTCLFVKETHDESNLWHRRLGH</sequence>
<gene>
    <name evidence="3" type="ORF">Tci_011417</name>
</gene>
<reference evidence="3" key="1">
    <citation type="journal article" date="2019" name="Sci. Rep.">
        <title>Draft genome of Tanacetum cinerariifolium, the natural source of mosquito coil.</title>
        <authorList>
            <person name="Yamashiro T."/>
            <person name="Shiraishi A."/>
            <person name="Satake H."/>
            <person name="Nakayama K."/>
        </authorList>
    </citation>
    <scope>NUCLEOTIDE SEQUENCE</scope>
</reference>
<dbReference type="Pfam" id="PF22936">
    <property type="entry name" value="Pol_BBD"/>
    <property type="match status" value="1"/>
</dbReference>
<evidence type="ECO:0000259" key="2">
    <source>
        <dbReference type="Pfam" id="PF22936"/>
    </source>
</evidence>
<evidence type="ECO:0000313" key="3">
    <source>
        <dbReference type="EMBL" id="GEU39439.1"/>
    </source>
</evidence>
<organism evidence="3">
    <name type="scientific">Tanacetum cinerariifolium</name>
    <name type="common">Dalmatian daisy</name>
    <name type="synonym">Chrysanthemum cinerariifolium</name>
    <dbReference type="NCBI Taxonomy" id="118510"/>
    <lineage>
        <taxon>Eukaryota</taxon>
        <taxon>Viridiplantae</taxon>
        <taxon>Streptophyta</taxon>
        <taxon>Embryophyta</taxon>
        <taxon>Tracheophyta</taxon>
        <taxon>Spermatophyta</taxon>
        <taxon>Magnoliopsida</taxon>
        <taxon>eudicotyledons</taxon>
        <taxon>Gunneridae</taxon>
        <taxon>Pentapetalae</taxon>
        <taxon>asterids</taxon>
        <taxon>campanulids</taxon>
        <taxon>Asterales</taxon>
        <taxon>Asteraceae</taxon>
        <taxon>Asteroideae</taxon>
        <taxon>Anthemideae</taxon>
        <taxon>Anthemidinae</taxon>
        <taxon>Tanacetum</taxon>
    </lineage>
</organism>
<feature type="coiled-coil region" evidence="1">
    <location>
        <begin position="239"/>
        <end position="266"/>
    </location>
</feature>